<accession>A0A748APB9</accession>
<evidence type="ECO:0000313" key="2">
    <source>
        <dbReference type="EMBL" id="HAF4886825.1"/>
    </source>
</evidence>
<reference evidence="2" key="2">
    <citation type="submission" date="2020-02" db="EMBL/GenBank/DDBJ databases">
        <authorList>
            <consortium name="NCBI Pathogen Detection Project"/>
        </authorList>
    </citation>
    <scope>NUCLEOTIDE SEQUENCE</scope>
    <source>
        <strain evidence="2">MA.CK_97/00002355</strain>
        <strain evidence="1">MA.CK_99/00002863-2</strain>
    </source>
</reference>
<gene>
    <name evidence="1" type="ORF">G8L30_000958</name>
    <name evidence="2" type="ORF">G8O03_002173</name>
</gene>
<dbReference type="EMBL" id="DAAVEW010000003">
    <property type="protein sequence ID" value="HAF4426346.1"/>
    <property type="molecule type" value="Genomic_DNA"/>
</dbReference>
<dbReference type="EMBL" id="DAAVIB010000007">
    <property type="protein sequence ID" value="HAF4886825.1"/>
    <property type="molecule type" value="Genomic_DNA"/>
</dbReference>
<protein>
    <submittedName>
        <fullName evidence="2">Uncharacterized protein</fullName>
    </submittedName>
</protein>
<proteinExistence type="predicted"/>
<organism evidence="2">
    <name type="scientific">Salmonella enterica</name>
    <name type="common">Salmonella choleraesuis</name>
    <dbReference type="NCBI Taxonomy" id="28901"/>
    <lineage>
        <taxon>Bacteria</taxon>
        <taxon>Pseudomonadati</taxon>
        <taxon>Pseudomonadota</taxon>
        <taxon>Gammaproteobacteria</taxon>
        <taxon>Enterobacterales</taxon>
        <taxon>Enterobacteriaceae</taxon>
        <taxon>Salmonella</taxon>
    </lineage>
</organism>
<comment type="caution">
    <text evidence="2">The sequence shown here is derived from an EMBL/GenBank/DDBJ whole genome shotgun (WGS) entry which is preliminary data.</text>
</comment>
<name>A0A748APB9_SALER</name>
<reference evidence="2" key="1">
    <citation type="journal article" date="2018" name="Genome Biol.">
        <title>SKESA: strategic k-mer extension for scrupulous assemblies.</title>
        <authorList>
            <person name="Souvorov A."/>
            <person name="Agarwala R."/>
            <person name="Lipman D.J."/>
        </authorList>
    </citation>
    <scope>NUCLEOTIDE SEQUENCE</scope>
    <source>
        <strain evidence="2">MA.CK_97/00002355</strain>
        <strain evidence="1">MA.CK_99/00002863-2</strain>
    </source>
</reference>
<evidence type="ECO:0000313" key="1">
    <source>
        <dbReference type="EMBL" id="HAF4426346.1"/>
    </source>
</evidence>
<sequence length="48" mass="5606">MHTYQRVKQNPLFLLNFGHKTDVIAHIGKHDYSGINNSAKEKRLCMIH</sequence>
<dbReference type="AlphaFoldDB" id="A0A748APB9"/>